<reference evidence="4 5" key="1">
    <citation type="submission" date="2021-01" db="EMBL/GenBank/DDBJ databases">
        <title>Whole genome shotgun sequence of Catellatospora bangladeshensis NBRC 107357.</title>
        <authorList>
            <person name="Komaki H."/>
            <person name="Tamura T."/>
        </authorList>
    </citation>
    <scope>NUCLEOTIDE SEQUENCE [LARGE SCALE GENOMIC DNA]</scope>
    <source>
        <strain evidence="4 5">NBRC 107357</strain>
    </source>
</reference>
<sequence length="352" mass="37003">MRTALYGPDGFFVRDRPAAHFRTSAHSPHFARAIARLAVDLDAALGSPEVFDLVDVGAGGGELLTGVMVALPERLRARVRAVGVEITPREGVTIPSSPPSAPDRSADAPRGGSAGGDDALRGSEIEPGRIEWRTDVPRGLTGLLLATEWLDNVPLDLARDDTYLDTSLAACGPLDAADADWVARWWPAAPGEIVEVGRARDEAWAEAVGAVTAGLALAVDYGHLREDRPPLPTATGFRDGREVLPAFDGTTDITCHVALDSAAAAAGEDHLLVRQREALARLGLDGARPPLTLASTDPVGYVRALAAASEIAELTAPAGLGAHWWLAHWTGLDPHRVPLLHPVAPPSGRPTS</sequence>
<evidence type="ECO:0000256" key="2">
    <source>
        <dbReference type="ARBA" id="ARBA00022679"/>
    </source>
</evidence>
<dbReference type="InterPro" id="IPR029063">
    <property type="entry name" value="SAM-dependent_MTases_sf"/>
</dbReference>
<feature type="compositionally biased region" description="Basic and acidic residues" evidence="3">
    <location>
        <begin position="118"/>
        <end position="128"/>
    </location>
</feature>
<dbReference type="GO" id="GO:0035243">
    <property type="term" value="F:protein-arginine omega-N symmetric methyltransferase activity"/>
    <property type="evidence" value="ECO:0007669"/>
    <property type="project" value="TreeGrafter"/>
</dbReference>
<dbReference type="InterPro" id="IPR003788">
    <property type="entry name" value="NDUFAF7"/>
</dbReference>
<dbReference type="EMBL" id="BONF01000013">
    <property type="protein sequence ID" value="GIF81387.1"/>
    <property type="molecule type" value="Genomic_DNA"/>
</dbReference>
<dbReference type="Proteomes" id="UP000601223">
    <property type="component" value="Unassembled WGS sequence"/>
</dbReference>
<dbReference type="SUPFAM" id="SSF53335">
    <property type="entry name" value="S-adenosyl-L-methionine-dependent methyltransferases"/>
    <property type="match status" value="1"/>
</dbReference>
<name>A0A8J3NHM6_9ACTN</name>
<evidence type="ECO:0000313" key="5">
    <source>
        <dbReference type="Proteomes" id="UP000601223"/>
    </source>
</evidence>
<evidence type="ECO:0008006" key="6">
    <source>
        <dbReference type="Google" id="ProtNLM"/>
    </source>
</evidence>
<proteinExistence type="predicted"/>
<dbReference type="AlphaFoldDB" id="A0A8J3NHM6"/>
<dbReference type="GO" id="GO:0032259">
    <property type="term" value="P:methylation"/>
    <property type="evidence" value="ECO:0007669"/>
    <property type="project" value="UniProtKB-KW"/>
</dbReference>
<protein>
    <recommendedName>
        <fullName evidence="6">SAM-dependent methyltransferase</fullName>
    </recommendedName>
</protein>
<keyword evidence="2" id="KW-0808">Transferase</keyword>
<dbReference type="PANTHER" id="PTHR12049">
    <property type="entry name" value="PROTEIN ARGININE METHYLTRANSFERASE NDUFAF7, MITOCHONDRIAL"/>
    <property type="match status" value="1"/>
</dbReference>
<evidence type="ECO:0000256" key="1">
    <source>
        <dbReference type="ARBA" id="ARBA00022603"/>
    </source>
</evidence>
<gene>
    <name evidence="4" type="ORF">Cba03nite_27360</name>
</gene>
<feature type="region of interest" description="Disordered" evidence="3">
    <location>
        <begin position="90"/>
        <end position="128"/>
    </location>
</feature>
<evidence type="ECO:0000256" key="3">
    <source>
        <dbReference type="SAM" id="MobiDB-lite"/>
    </source>
</evidence>
<keyword evidence="5" id="KW-1185">Reference proteome</keyword>
<dbReference type="PANTHER" id="PTHR12049:SF7">
    <property type="entry name" value="PROTEIN ARGININE METHYLTRANSFERASE NDUFAF7, MITOCHONDRIAL"/>
    <property type="match status" value="1"/>
</dbReference>
<dbReference type="InterPro" id="IPR038375">
    <property type="entry name" value="NDUFAF7_sf"/>
</dbReference>
<dbReference type="Gene3D" id="3.40.50.12710">
    <property type="match status" value="1"/>
</dbReference>
<comment type="caution">
    <text evidence="4">The sequence shown here is derived from an EMBL/GenBank/DDBJ whole genome shotgun (WGS) entry which is preliminary data.</text>
</comment>
<dbReference type="Pfam" id="PF02636">
    <property type="entry name" value="Methyltransf_28"/>
    <property type="match status" value="1"/>
</dbReference>
<accession>A0A8J3NHM6</accession>
<evidence type="ECO:0000313" key="4">
    <source>
        <dbReference type="EMBL" id="GIF81387.1"/>
    </source>
</evidence>
<keyword evidence="1" id="KW-0489">Methyltransferase</keyword>
<dbReference type="RefSeq" id="WP_239125708.1">
    <property type="nucleotide sequence ID" value="NZ_BONF01000013.1"/>
</dbReference>
<organism evidence="4 5">
    <name type="scientific">Catellatospora bangladeshensis</name>
    <dbReference type="NCBI Taxonomy" id="310355"/>
    <lineage>
        <taxon>Bacteria</taxon>
        <taxon>Bacillati</taxon>
        <taxon>Actinomycetota</taxon>
        <taxon>Actinomycetes</taxon>
        <taxon>Micromonosporales</taxon>
        <taxon>Micromonosporaceae</taxon>
        <taxon>Catellatospora</taxon>
    </lineage>
</organism>